<evidence type="ECO:0000313" key="1">
    <source>
        <dbReference type="EMBL" id="MUG31921.1"/>
    </source>
</evidence>
<protein>
    <submittedName>
        <fullName evidence="1">Uncharacterized protein</fullName>
    </submittedName>
</protein>
<accession>A0A844LYY5</accession>
<dbReference type="Proteomes" id="UP000442109">
    <property type="component" value="Unassembled WGS sequence"/>
</dbReference>
<sequence length="212" mass="23001">MLNGLDPFIMIGNTILKSLNLSNIASTLLLTGAAVLAGCDSHDAPEGQTMDSAEDVTSAASIKKHAELFAGCYTVSHEEPAQIKVSEQAGKLVMQMKEPKSANRVWDDPEPLEPMPLKQVDKYFPVKAEDLTAMIGRPDRVLVMANVKQAYVNIDPSLDSPYLGYILQGQNTIYKVDCDDTPAQEMQSNPHSNIAGMEEVGNITIRPAGKVE</sequence>
<comment type="caution">
    <text evidence="1">The sequence shown here is derived from an EMBL/GenBank/DDBJ whole genome shotgun (WGS) entry which is preliminary data.</text>
</comment>
<keyword evidence="2" id="KW-1185">Reference proteome</keyword>
<proteinExistence type="predicted"/>
<dbReference type="AlphaFoldDB" id="A0A844LYY5"/>
<name>A0A844LYY5_9GAMM</name>
<dbReference type="EMBL" id="WFKQ01000002">
    <property type="protein sequence ID" value="MUG31921.1"/>
    <property type="molecule type" value="Genomic_DNA"/>
</dbReference>
<gene>
    <name evidence="1" type="ORF">GB996_03840</name>
</gene>
<organism evidence="1 2">
    <name type="scientific">Psychrobacter sanguinis</name>
    <dbReference type="NCBI Taxonomy" id="861445"/>
    <lineage>
        <taxon>Bacteria</taxon>
        <taxon>Pseudomonadati</taxon>
        <taxon>Pseudomonadota</taxon>
        <taxon>Gammaproteobacteria</taxon>
        <taxon>Moraxellales</taxon>
        <taxon>Moraxellaceae</taxon>
        <taxon>Psychrobacter</taxon>
    </lineage>
</organism>
<dbReference type="OrthoDB" id="6659986at2"/>
<evidence type="ECO:0000313" key="2">
    <source>
        <dbReference type="Proteomes" id="UP000442109"/>
    </source>
</evidence>
<reference evidence="1 2" key="1">
    <citation type="journal article" date="2019" name="PLoS ONE">
        <title>Pup mortality in New Zealand sea lions (Phocarctos hookeri) at Enderby Island, Auckland Islands, 2013-18.</title>
        <authorList>
            <person name="Michael S.A."/>
            <person name="Hayman D.T.S."/>
            <person name="Gray R."/>
            <person name="Zhang J."/>
            <person name="Rogers L."/>
            <person name="Roe W.D."/>
        </authorList>
    </citation>
    <scope>NUCLEOTIDE SEQUENCE [LARGE SCALE GENOMIC DNA]</scope>
    <source>
        <strain evidence="1 2">SM868</strain>
    </source>
</reference>